<evidence type="ECO:0008006" key="3">
    <source>
        <dbReference type="Google" id="ProtNLM"/>
    </source>
</evidence>
<evidence type="ECO:0000313" key="1">
    <source>
        <dbReference type="EMBL" id="NIJ24251.1"/>
    </source>
</evidence>
<dbReference type="RefSeq" id="WP_140046638.1">
    <property type="nucleotide sequence ID" value="NZ_BAAAEV010000001.1"/>
</dbReference>
<dbReference type="Proteomes" id="UP000788153">
    <property type="component" value="Unassembled WGS sequence"/>
</dbReference>
<protein>
    <recommendedName>
        <fullName evidence="3">DUF2059 domain-containing protein</fullName>
    </recommendedName>
</protein>
<reference evidence="1 2" key="1">
    <citation type="submission" date="2020-03" db="EMBL/GenBank/DDBJ databases">
        <title>Genomic Encyclopedia of Type Strains, Phase IV (KMG-IV): sequencing the most valuable type-strain genomes for metagenomic binning, comparative biology and taxonomic classification.</title>
        <authorList>
            <person name="Goeker M."/>
        </authorList>
    </citation>
    <scope>NUCLEOTIDE SEQUENCE [LARGE SCALE GENOMIC DNA]</scope>
    <source>
        <strain evidence="1 2">DSM 22753</strain>
    </source>
</reference>
<organism evidence="1 2">
    <name type="scientific">Sphingomonas japonica</name>
    <dbReference type="NCBI Taxonomy" id="511662"/>
    <lineage>
        <taxon>Bacteria</taxon>
        <taxon>Pseudomonadati</taxon>
        <taxon>Pseudomonadota</taxon>
        <taxon>Alphaproteobacteria</taxon>
        <taxon>Sphingomonadales</taxon>
        <taxon>Sphingomonadaceae</taxon>
        <taxon>Sphingomonas</taxon>
    </lineage>
</organism>
<evidence type="ECO:0000313" key="2">
    <source>
        <dbReference type="Proteomes" id="UP000788153"/>
    </source>
</evidence>
<accession>A0ABX0U4D5</accession>
<name>A0ABX0U4D5_9SPHN</name>
<sequence>MLLLFTALFLQTAAAPSAEAEALGLRLAQAGTLASIAPMLIEKDLGELAAEDSSLTPAERDRLLEIGRTQGRAGYARVTAAIGHAYAKRLSVADLTLLVAHAEDPAARRFSAAVPGALAEAMQGIGTIDLKKDVAAAFCRDTGKLCDRD</sequence>
<gene>
    <name evidence="1" type="ORF">FHT01_001793</name>
</gene>
<keyword evidence="2" id="KW-1185">Reference proteome</keyword>
<comment type="caution">
    <text evidence="1">The sequence shown here is derived from an EMBL/GenBank/DDBJ whole genome shotgun (WGS) entry which is preliminary data.</text>
</comment>
<proteinExistence type="predicted"/>
<dbReference type="EMBL" id="JAASQP010000001">
    <property type="protein sequence ID" value="NIJ24251.1"/>
    <property type="molecule type" value="Genomic_DNA"/>
</dbReference>